<comment type="caution">
    <text evidence="2">The sequence shown here is derived from an EMBL/GenBank/DDBJ whole genome shotgun (WGS) entry which is preliminary data.</text>
</comment>
<protein>
    <recommendedName>
        <fullName evidence="1">Mab-21-like HhH/H2TH-like domain-containing protein</fullName>
    </recommendedName>
</protein>
<dbReference type="Proteomes" id="UP000215902">
    <property type="component" value="Unassembled WGS sequence"/>
</dbReference>
<reference evidence="2 3" key="1">
    <citation type="submission" date="2017-06" db="EMBL/GenBank/DDBJ databases">
        <title>A platform for efficient transgenesis in Macrostomum lignano, a flatworm model organism for stem cell research.</title>
        <authorList>
            <person name="Berezikov E."/>
        </authorList>
    </citation>
    <scope>NUCLEOTIDE SEQUENCE [LARGE SCALE GENOMIC DNA]</scope>
    <source>
        <strain evidence="2">DV1</strain>
        <tissue evidence="2">Whole organism</tissue>
    </source>
</reference>
<dbReference type="Pfam" id="PF20266">
    <property type="entry name" value="Mab-21_C"/>
    <property type="match status" value="1"/>
</dbReference>
<dbReference type="InterPro" id="IPR046906">
    <property type="entry name" value="Mab-21_HhH/H2TH-like"/>
</dbReference>
<sequence>MAQQPNTERSSAEYSNESLKLSRRMELAGFKSYNAHIQSAFATVFQELGTFLLRESFSVYVFGSFSDGWGSSLKKLDGRVDVESDVDLTLISKRNALHLCGRADCRFNQERRALYDDGHVQFSSGVNAPNYSNKNSKMLPDYDIIVALPCCSYPRIDLLQRGYRSRRGQPSQMPPYIMQQLAEEVLGDSPRCHAVAASPPGQKPGSCMRVSTTLLERAVMQSLTTEQGQFFILIKFLIKKVISIEMKVSGLKTYMAKNLLFYMLDETPAADWEPKNLLELVRHSLQLLVEMMLSSDSEYVCMKHFFLRDANVYFKKDHNSKSVIVNSVLTVASRLENELKAFKRSLPKSKVTAVLIYPLLPVMFAAEVVTKAAGAKEQQMGAYNAFCDAHVHVALGGELDIFLDLISKVPDCARVSRECLKVMAYLQAGVPLDDIPEQLQYSISRGIACPAEGSQTISLGEARALAWKLFQDADFTQLTLANDFIVSCSLEDSLSGLILLLRPHTDRPNLTNLLKAFAQIPEIFVRMLQPWGTDEAYVKQAGIEFVQHFLQVMGIPTSLVESFCNLPIDSSPAELVDQLNDELLD</sequence>
<organism evidence="2 3">
    <name type="scientific">Macrostomum lignano</name>
    <dbReference type="NCBI Taxonomy" id="282301"/>
    <lineage>
        <taxon>Eukaryota</taxon>
        <taxon>Metazoa</taxon>
        <taxon>Spiralia</taxon>
        <taxon>Lophotrochozoa</taxon>
        <taxon>Platyhelminthes</taxon>
        <taxon>Rhabditophora</taxon>
        <taxon>Macrostomorpha</taxon>
        <taxon>Macrostomida</taxon>
        <taxon>Macrostomidae</taxon>
        <taxon>Macrostomum</taxon>
    </lineage>
</organism>
<feature type="domain" description="Mab-21-like HhH/H2TH-like" evidence="1">
    <location>
        <begin position="242"/>
        <end position="327"/>
    </location>
</feature>
<evidence type="ECO:0000313" key="2">
    <source>
        <dbReference type="EMBL" id="PAA57558.1"/>
    </source>
</evidence>
<proteinExistence type="predicted"/>
<dbReference type="Gene3D" id="1.10.1410.40">
    <property type="match status" value="1"/>
</dbReference>
<keyword evidence="3" id="KW-1185">Reference proteome</keyword>
<accession>A0A267E7Q8</accession>
<evidence type="ECO:0000259" key="1">
    <source>
        <dbReference type="Pfam" id="PF20266"/>
    </source>
</evidence>
<dbReference type="OrthoDB" id="6147354at2759"/>
<gene>
    <name evidence="2" type="ORF">BOX15_Mlig007108g1</name>
</gene>
<dbReference type="EMBL" id="NIVC01002472">
    <property type="protein sequence ID" value="PAA57558.1"/>
    <property type="molecule type" value="Genomic_DNA"/>
</dbReference>
<name>A0A267E7Q8_9PLAT</name>
<evidence type="ECO:0000313" key="3">
    <source>
        <dbReference type="Proteomes" id="UP000215902"/>
    </source>
</evidence>
<dbReference type="AlphaFoldDB" id="A0A267E7Q8"/>